<proteinExistence type="predicted"/>
<dbReference type="EMBL" id="KC685370">
    <property type="protein sequence ID" value="AGI10610.1"/>
    <property type="molecule type" value="Genomic_DNA"/>
</dbReference>
<evidence type="ECO:0000313" key="2">
    <source>
        <dbReference type="Proteomes" id="UP000012167"/>
    </source>
</evidence>
<protein>
    <submittedName>
        <fullName evidence="1">Uncharacterized protein</fullName>
    </submittedName>
</protein>
<reference evidence="1 2" key="1">
    <citation type="journal article" date="2013" name="Genome Announc.">
        <title>Complete Genome Sequence of the Novel Phage MG-B1 Infecting Bacillus weihenstephanensis.</title>
        <authorList>
            <person name="Redondo R.A."/>
            <person name="Kupczok A."/>
            <person name="Stift G."/>
            <person name="Bollback J.P."/>
        </authorList>
    </citation>
    <scope>NUCLEOTIDE SEQUENCE [LARGE SCALE GENOMIC DNA]</scope>
</reference>
<keyword evidence="2" id="KW-1185">Reference proteome</keyword>
<name>M4W6M6_9CAUD</name>
<accession>M4W6M6</accession>
<dbReference type="RefSeq" id="YP_008060109.1">
    <property type="nucleotide sequence ID" value="NC_021336.1"/>
</dbReference>
<dbReference type="KEGG" id="vg:16205394"/>
<organism evidence="1 2">
    <name type="scientific">Bacillus phage MG-B1</name>
    <dbReference type="NCBI Taxonomy" id="1309583"/>
    <lineage>
        <taxon>Viruses</taxon>
        <taxon>Duplodnaviria</taxon>
        <taxon>Heunggongvirae</taxon>
        <taxon>Uroviricota</taxon>
        <taxon>Caudoviricetes</taxon>
        <taxon>Salasmaviridae</taxon>
        <taxon>Northropvirinae</taxon>
        <taxon>Klosterneuburgvirus</taxon>
        <taxon>Klosterneuburgvirus MGB1</taxon>
    </lineage>
</organism>
<gene>
    <name evidence="1" type="ORF">mgb1_021</name>
</gene>
<sequence>MLSHRPCIVEITDVYEGLLTSDTGYHPTANSYAPVRTCSFTRFRVTRVLSHHIQISLYTRFSLFLEIYVYVSFVSRVLSSFP</sequence>
<dbReference type="GeneID" id="16205394"/>
<evidence type="ECO:0000313" key="1">
    <source>
        <dbReference type="EMBL" id="AGI10610.1"/>
    </source>
</evidence>
<dbReference type="Proteomes" id="UP000012167">
    <property type="component" value="Segment"/>
</dbReference>